<sequence length="635" mass="71275">MEFKLINLSPENWLQAVGATLFHSLWLGVILSLVCGVVMFATRKASASLRYNLLTICLFLFVGVIGFTFFVELQKPASANLAGLANETQINLQKVDVKQPVISDFQHQLYAGLSNLLNIWNEYAYQIVMVWFLIICGKSIQLVVGLNGVYHLRNNQTYPSGKQWDDKLDTLAKKLGIHQQVKMMQSGLAQMPLVVGHFKPLILIPLGLINGLSNAEVEAILSHELAHIKRRDYLVNLLQSFIEIVFFFNPAVLWVSQLIKTEREHCCDDLAIACVNDRKNYVKALIFCQEFKQCAPAYAMGITGKKGSLLHRASRMLFNTNSTLNKMEKTILTIALVSVVFCTAAFKSVSYAATPSNKKEMFTETQVVQDTTRKTAKNEKTKSVEQLEQEIEQKLKLAEQKSTDKSKLRTSKEEAKKQYKTDKEEYTKRAKENAKQAIVNADQAKKDAEQAILDAKQAKEDSKQAIIDSQQAQEDSKQAIADAMQAKDDAELARQDAIGDRIPKPARAPRAPRPPKPPVAPRDINSKMPPAPPAPPRIDREAATTKTISEHVSTSKSVTNGDGRDYTNQINKELLNDGIISTTNKLSYKLNKTDLIVNGVKQNDQIQKRYKQKFLKNEGHSLMYNFSVENHSTNF</sequence>
<feature type="transmembrane region" description="Helical" evidence="2">
    <location>
        <begin position="123"/>
        <end position="146"/>
    </location>
</feature>
<feature type="transmembrane region" description="Helical" evidence="2">
    <location>
        <begin position="53"/>
        <end position="71"/>
    </location>
</feature>
<feature type="transmembrane region" description="Helical" evidence="2">
    <location>
        <begin position="233"/>
        <end position="255"/>
    </location>
</feature>
<feature type="compositionally biased region" description="Basic and acidic residues" evidence="1">
    <location>
        <begin position="485"/>
        <end position="503"/>
    </location>
</feature>
<keyword evidence="2" id="KW-1133">Transmembrane helix</keyword>
<dbReference type="Pfam" id="PF05569">
    <property type="entry name" value="Peptidase_M56"/>
    <property type="match status" value="1"/>
</dbReference>
<feature type="region of interest" description="Disordered" evidence="1">
    <location>
        <begin position="547"/>
        <end position="566"/>
    </location>
</feature>
<accession>A0A4R0NYS7</accession>
<dbReference type="PANTHER" id="PTHR34978:SF3">
    <property type="entry name" value="SLR0241 PROTEIN"/>
    <property type="match status" value="1"/>
</dbReference>
<dbReference type="OrthoDB" id="15218at2"/>
<keyword evidence="5" id="KW-1185">Reference proteome</keyword>
<name>A0A4R0NYS7_9SPHI</name>
<evidence type="ECO:0000256" key="1">
    <source>
        <dbReference type="SAM" id="MobiDB-lite"/>
    </source>
</evidence>
<dbReference type="InterPro" id="IPR052173">
    <property type="entry name" value="Beta-lactam_resp_regulator"/>
</dbReference>
<feature type="region of interest" description="Disordered" evidence="1">
    <location>
        <begin position="398"/>
        <end position="430"/>
    </location>
</feature>
<gene>
    <name evidence="4" type="ORF">EZ449_13580</name>
</gene>
<feature type="transmembrane region" description="Helical" evidence="2">
    <location>
        <begin position="20"/>
        <end position="41"/>
    </location>
</feature>
<evidence type="ECO:0000313" key="4">
    <source>
        <dbReference type="EMBL" id="TCD07571.1"/>
    </source>
</evidence>
<dbReference type="RefSeq" id="WP_131559680.1">
    <property type="nucleotide sequence ID" value="NZ_SJSN01000010.1"/>
</dbReference>
<dbReference type="InterPro" id="IPR008756">
    <property type="entry name" value="Peptidase_M56"/>
</dbReference>
<feature type="domain" description="Peptidase M56" evidence="3">
    <location>
        <begin position="29"/>
        <end position="312"/>
    </location>
</feature>
<evidence type="ECO:0000256" key="2">
    <source>
        <dbReference type="SAM" id="Phobius"/>
    </source>
</evidence>
<keyword evidence="2" id="KW-0472">Membrane</keyword>
<proteinExistence type="predicted"/>
<dbReference type="AlphaFoldDB" id="A0A4R0NYS7"/>
<feature type="region of interest" description="Disordered" evidence="1">
    <location>
        <begin position="462"/>
        <end position="539"/>
    </location>
</feature>
<reference evidence="4 5" key="1">
    <citation type="submission" date="2019-02" db="EMBL/GenBank/DDBJ databases">
        <title>Pedobacter sp. RP-3-11 sp. nov., isolated from Arctic soil.</title>
        <authorList>
            <person name="Dahal R.H."/>
        </authorList>
    </citation>
    <scope>NUCLEOTIDE SEQUENCE [LARGE SCALE GENOMIC DNA]</scope>
    <source>
        <strain evidence="4 5">RP-3-11</strain>
    </source>
</reference>
<evidence type="ECO:0000259" key="3">
    <source>
        <dbReference type="Pfam" id="PF05569"/>
    </source>
</evidence>
<dbReference type="Gene3D" id="3.30.2010.10">
    <property type="entry name" value="Metalloproteases ('zincins'), catalytic domain"/>
    <property type="match status" value="1"/>
</dbReference>
<dbReference type="PANTHER" id="PTHR34978">
    <property type="entry name" value="POSSIBLE SENSOR-TRANSDUCER PROTEIN BLAR"/>
    <property type="match status" value="1"/>
</dbReference>
<dbReference type="CDD" id="cd07341">
    <property type="entry name" value="M56_BlaR1_MecR1_like"/>
    <property type="match status" value="1"/>
</dbReference>
<evidence type="ECO:0000313" key="5">
    <source>
        <dbReference type="Proteomes" id="UP000291485"/>
    </source>
</evidence>
<dbReference type="Proteomes" id="UP000291485">
    <property type="component" value="Unassembled WGS sequence"/>
</dbReference>
<comment type="caution">
    <text evidence="4">The sequence shown here is derived from an EMBL/GenBank/DDBJ whole genome shotgun (WGS) entry which is preliminary data.</text>
</comment>
<keyword evidence="2" id="KW-0812">Transmembrane</keyword>
<organism evidence="4 5">
    <name type="scientific">Pedobacter frigidisoli</name>
    <dbReference type="NCBI Taxonomy" id="2530455"/>
    <lineage>
        <taxon>Bacteria</taxon>
        <taxon>Pseudomonadati</taxon>
        <taxon>Bacteroidota</taxon>
        <taxon>Sphingobacteriia</taxon>
        <taxon>Sphingobacteriales</taxon>
        <taxon>Sphingobacteriaceae</taxon>
        <taxon>Pedobacter</taxon>
    </lineage>
</organism>
<feature type="compositionally biased region" description="Pro residues" evidence="1">
    <location>
        <begin position="511"/>
        <end position="520"/>
    </location>
</feature>
<dbReference type="EMBL" id="SJSN01000010">
    <property type="protein sequence ID" value="TCD07571.1"/>
    <property type="molecule type" value="Genomic_DNA"/>
</dbReference>
<protein>
    <recommendedName>
        <fullName evidence="3">Peptidase M56 domain-containing protein</fullName>
    </recommendedName>
</protein>